<keyword evidence="2" id="KW-1185">Reference proteome</keyword>
<evidence type="ECO:0000313" key="1">
    <source>
        <dbReference type="EMBL" id="KAL2739760.1"/>
    </source>
</evidence>
<proteinExistence type="predicted"/>
<reference evidence="1 2" key="1">
    <citation type="journal article" date="2024" name="Ann. Entomol. Soc. Am.">
        <title>Genomic analyses of the southern and eastern yellowjacket wasps (Hymenoptera: Vespidae) reveal evolutionary signatures of social life.</title>
        <authorList>
            <person name="Catto M.A."/>
            <person name="Caine P.B."/>
            <person name="Orr S.E."/>
            <person name="Hunt B.G."/>
            <person name="Goodisman M.A.D."/>
        </authorList>
    </citation>
    <scope>NUCLEOTIDE SEQUENCE [LARGE SCALE GENOMIC DNA]</scope>
    <source>
        <strain evidence="1">232</strain>
        <tissue evidence="1">Head and thorax</tissue>
    </source>
</reference>
<comment type="caution">
    <text evidence="1">The sequence shown here is derived from an EMBL/GenBank/DDBJ whole genome shotgun (WGS) entry which is preliminary data.</text>
</comment>
<dbReference type="EMBL" id="JAYRBN010000061">
    <property type="protein sequence ID" value="KAL2739760.1"/>
    <property type="molecule type" value="Genomic_DNA"/>
</dbReference>
<sequence>MIINKESFVMFAIITLGLETGTVRPGTIGVKCASIKKEFNYAWFCVKVNRSISIRPLPQIFRFFVKGIIPIKSPATMIHKPAIVKDISQESVISNNQPASGGPKRLPIP</sequence>
<accession>A0ABD2C429</accession>
<evidence type="ECO:0008006" key="3">
    <source>
        <dbReference type="Google" id="ProtNLM"/>
    </source>
</evidence>
<protein>
    <recommendedName>
        <fullName evidence="3">Secreted protein</fullName>
    </recommendedName>
</protein>
<evidence type="ECO:0000313" key="2">
    <source>
        <dbReference type="Proteomes" id="UP001607303"/>
    </source>
</evidence>
<dbReference type="AlphaFoldDB" id="A0ABD2C429"/>
<gene>
    <name evidence="1" type="ORF">V1477_011149</name>
</gene>
<organism evidence="1 2">
    <name type="scientific">Vespula maculifrons</name>
    <name type="common">Eastern yellow jacket</name>
    <name type="synonym">Wasp</name>
    <dbReference type="NCBI Taxonomy" id="7453"/>
    <lineage>
        <taxon>Eukaryota</taxon>
        <taxon>Metazoa</taxon>
        <taxon>Ecdysozoa</taxon>
        <taxon>Arthropoda</taxon>
        <taxon>Hexapoda</taxon>
        <taxon>Insecta</taxon>
        <taxon>Pterygota</taxon>
        <taxon>Neoptera</taxon>
        <taxon>Endopterygota</taxon>
        <taxon>Hymenoptera</taxon>
        <taxon>Apocrita</taxon>
        <taxon>Aculeata</taxon>
        <taxon>Vespoidea</taxon>
        <taxon>Vespidae</taxon>
        <taxon>Vespinae</taxon>
        <taxon>Vespula</taxon>
    </lineage>
</organism>
<name>A0ABD2C429_VESMC</name>
<dbReference type="Proteomes" id="UP001607303">
    <property type="component" value="Unassembled WGS sequence"/>
</dbReference>